<feature type="signal peptide" evidence="1">
    <location>
        <begin position="1"/>
        <end position="27"/>
    </location>
</feature>
<dbReference type="GO" id="GO:0020037">
    <property type="term" value="F:heme binding"/>
    <property type="evidence" value="ECO:0007669"/>
    <property type="project" value="InterPro"/>
</dbReference>
<dbReference type="RefSeq" id="WP_152518511.1">
    <property type="nucleotide sequence ID" value="NZ_AP022570.1"/>
</dbReference>
<dbReference type="InterPro" id="IPR032407">
    <property type="entry name" value="MHB"/>
</dbReference>
<keyword evidence="1" id="KW-0732">Signal</keyword>
<dbReference type="Gene3D" id="1.20.20.20">
    <property type="entry name" value="Haemophore, haem-binding domain"/>
    <property type="match status" value="1"/>
</dbReference>
<accession>A0A6N4VGH2</accession>
<evidence type="ECO:0000256" key="1">
    <source>
        <dbReference type="SAM" id="SignalP"/>
    </source>
</evidence>
<organism evidence="3 4">
    <name type="scientific">Mycolicibacterium poriferae</name>
    <dbReference type="NCBI Taxonomy" id="39694"/>
    <lineage>
        <taxon>Bacteria</taxon>
        <taxon>Bacillati</taxon>
        <taxon>Actinomycetota</taxon>
        <taxon>Actinomycetes</taxon>
        <taxon>Mycobacteriales</taxon>
        <taxon>Mycobacteriaceae</taxon>
        <taxon>Mycolicibacterium</taxon>
    </lineage>
</organism>
<feature type="chain" id="PRO_5039342000" evidence="1">
    <location>
        <begin position="28"/>
        <end position="116"/>
    </location>
</feature>
<dbReference type="Proteomes" id="UP000466785">
    <property type="component" value="Chromosome"/>
</dbReference>
<proteinExistence type="predicted"/>
<dbReference type="AlphaFoldDB" id="A0A6N4VGH2"/>
<dbReference type="InterPro" id="IPR038378">
    <property type="entry name" value="MHB_sf"/>
</dbReference>
<evidence type="ECO:0000259" key="2">
    <source>
        <dbReference type="Pfam" id="PF16525"/>
    </source>
</evidence>
<dbReference type="KEGG" id="mpof:MPOR_49810"/>
<evidence type="ECO:0000313" key="3">
    <source>
        <dbReference type="EMBL" id="BBX53955.1"/>
    </source>
</evidence>
<sequence>MSFIVRTAGVVAIAGAALLGSTATAAAEPPNCSLADMSGVLSGVSAGMSAYLFTHPEVNAELSTMTDMSGEERSAYMQDYMSANPQVQAELQAIRQPMTDFRARCGMPPGGLGMDG</sequence>
<protein>
    <submittedName>
        <fullName evidence="3">Membrane protein</fullName>
    </submittedName>
</protein>
<dbReference type="Pfam" id="PF16525">
    <property type="entry name" value="MHB"/>
    <property type="match status" value="1"/>
</dbReference>
<dbReference type="NCBIfam" id="TIGR04529">
    <property type="entry name" value="MTB_hemophore"/>
    <property type="match status" value="1"/>
</dbReference>
<feature type="domain" description="Haemophore haem-binding" evidence="2">
    <location>
        <begin position="30"/>
        <end position="106"/>
    </location>
</feature>
<name>A0A6N4VGH2_9MYCO</name>
<gene>
    <name evidence="3" type="ORF">MPOR_49810</name>
</gene>
<keyword evidence="4" id="KW-1185">Reference proteome</keyword>
<dbReference type="EMBL" id="AP022570">
    <property type="protein sequence ID" value="BBX53955.1"/>
    <property type="molecule type" value="Genomic_DNA"/>
</dbReference>
<evidence type="ECO:0000313" key="4">
    <source>
        <dbReference type="Proteomes" id="UP000466785"/>
    </source>
</evidence>
<reference evidence="3 4" key="1">
    <citation type="journal article" date="2019" name="Emerg. Microbes Infect.">
        <title>Comprehensive subspecies identification of 175 nontuberculous mycobacteria species based on 7547 genomic profiles.</title>
        <authorList>
            <person name="Matsumoto Y."/>
            <person name="Kinjo T."/>
            <person name="Motooka D."/>
            <person name="Nabeya D."/>
            <person name="Jung N."/>
            <person name="Uechi K."/>
            <person name="Horii T."/>
            <person name="Iida T."/>
            <person name="Fujita J."/>
            <person name="Nakamura S."/>
        </authorList>
    </citation>
    <scope>NUCLEOTIDE SEQUENCE [LARGE SCALE GENOMIC DNA]</scope>
    <source>
        <strain evidence="3 4">JCM 12603</strain>
    </source>
</reference>